<sequence>MKYVSILLLFLITSSCIGGSDLYYQTLKKNQEIPSQKGQLDHSKWNSLLKKYVNEAGFVDYDGFKKEQNELKEYLTYLNLNSPQKSWSINEQFAYYINLYNAATVDLILTNDMPESIKDIDGPLGQVWLKKYILVNDKEYSLAAIEKNVLQKMGDPRIHFAINCASYSCPKLQNKAFTAANVDALMGQSAREFVNSDKNDFSNPDDPKLSSIFKFYTEDFTQTGMTLAQYINQFAETKIAEKEKYNFKNYDWSLNKQ</sequence>
<evidence type="ECO:0000313" key="2">
    <source>
        <dbReference type="EMBL" id="OUS18760.1"/>
    </source>
</evidence>
<dbReference type="Pfam" id="PF04784">
    <property type="entry name" value="DUF547"/>
    <property type="match status" value="1"/>
</dbReference>
<organism evidence="2 3">
    <name type="scientific">Nonlabens dokdonensis</name>
    <dbReference type="NCBI Taxonomy" id="328515"/>
    <lineage>
        <taxon>Bacteria</taxon>
        <taxon>Pseudomonadati</taxon>
        <taxon>Bacteroidota</taxon>
        <taxon>Flavobacteriia</taxon>
        <taxon>Flavobacteriales</taxon>
        <taxon>Flavobacteriaceae</taxon>
        <taxon>Nonlabens</taxon>
    </lineage>
</organism>
<dbReference type="RefSeq" id="WP_303685946.1">
    <property type="nucleotide sequence ID" value="NZ_CAJXYO010000063.1"/>
</dbReference>
<dbReference type="Proteomes" id="UP000196102">
    <property type="component" value="Unassembled WGS sequence"/>
</dbReference>
<reference evidence="3" key="1">
    <citation type="journal article" date="2017" name="Proc. Natl. Acad. Sci. U.S.A.">
        <title>Simulation of Deepwater Horizon oil plume reveals substrate specialization within a complex community of hydrocarbon-degraders.</title>
        <authorList>
            <person name="Hu P."/>
            <person name="Dubinsky E.A."/>
            <person name="Probst A.J."/>
            <person name="Wang J."/>
            <person name="Sieber C.M.K."/>
            <person name="Tom L.M."/>
            <person name="Gardinali P."/>
            <person name="Banfield J.F."/>
            <person name="Atlas R.M."/>
            <person name="Andersen G.L."/>
        </authorList>
    </citation>
    <scope>NUCLEOTIDE SEQUENCE [LARGE SCALE GENOMIC DNA]</scope>
</reference>
<dbReference type="AlphaFoldDB" id="A0A1Z8B887"/>
<protein>
    <recommendedName>
        <fullName evidence="1">DUF547 domain-containing protein</fullName>
    </recommendedName>
</protein>
<dbReference type="PANTHER" id="PTHR46361:SF3">
    <property type="entry name" value="ELECTRON CARRIER_ PROTEIN DISULFIDE OXIDOREDUCTASE"/>
    <property type="match status" value="1"/>
</dbReference>
<dbReference type="InterPro" id="IPR006869">
    <property type="entry name" value="DUF547"/>
</dbReference>
<proteinExistence type="predicted"/>
<gene>
    <name evidence="2" type="ORF">A9Q93_03225</name>
</gene>
<evidence type="ECO:0000259" key="1">
    <source>
        <dbReference type="Pfam" id="PF04784"/>
    </source>
</evidence>
<accession>A0A1Z8B887</accession>
<dbReference type="EMBL" id="MAAX01000056">
    <property type="protein sequence ID" value="OUS18760.1"/>
    <property type="molecule type" value="Genomic_DNA"/>
</dbReference>
<evidence type="ECO:0000313" key="3">
    <source>
        <dbReference type="Proteomes" id="UP000196102"/>
    </source>
</evidence>
<name>A0A1Z8B887_9FLAO</name>
<comment type="caution">
    <text evidence="2">The sequence shown here is derived from an EMBL/GenBank/DDBJ whole genome shotgun (WGS) entry which is preliminary data.</text>
</comment>
<dbReference type="PANTHER" id="PTHR46361">
    <property type="entry name" value="ELECTRON CARRIER/ PROTEIN DISULFIDE OXIDOREDUCTASE"/>
    <property type="match status" value="1"/>
</dbReference>
<feature type="domain" description="DUF547" evidence="1">
    <location>
        <begin position="85"/>
        <end position="194"/>
    </location>
</feature>
<dbReference type="PROSITE" id="PS51257">
    <property type="entry name" value="PROKAR_LIPOPROTEIN"/>
    <property type="match status" value="1"/>
</dbReference>